<evidence type="ECO:0000256" key="3">
    <source>
        <dbReference type="ARBA" id="ARBA00004065"/>
    </source>
</evidence>
<evidence type="ECO:0000256" key="11">
    <source>
        <dbReference type="ARBA" id="ARBA00023211"/>
    </source>
</evidence>
<feature type="binding site" evidence="12">
    <location>
        <position position="2"/>
    </location>
    <ligand>
        <name>a divalent metal cation</name>
        <dbReference type="ChEBI" id="CHEBI:60240"/>
    </ligand>
</feature>
<keyword evidence="8 12" id="KW-0479">Metal-binding</keyword>
<evidence type="ECO:0000256" key="13">
    <source>
        <dbReference type="RuleBase" id="RU003515"/>
    </source>
</evidence>
<evidence type="ECO:0000256" key="7">
    <source>
        <dbReference type="ARBA" id="ARBA00022722"/>
    </source>
</evidence>
<keyword evidence="7 12" id="KW-0540">Nuclease</keyword>
<dbReference type="Gene3D" id="3.30.420.10">
    <property type="entry name" value="Ribonuclease H-like superfamily/Ribonuclease H"/>
    <property type="match status" value="1"/>
</dbReference>
<dbReference type="AlphaFoldDB" id="A0AA37UHX7"/>
<dbReference type="PANTHER" id="PTHR10954">
    <property type="entry name" value="RIBONUCLEASE H2 SUBUNIT A"/>
    <property type="match status" value="1"/>
</dbReference>
<sequence>MDEVGRGAMAGPVAVGASLLAPDCGPMPVGLRDSKMLSQAKRELLEPLTRAWAPFSAVGLASPAEVDEHGITHCLALAAKRALTGLHELGADVAASTVLLDGHHDWLSPHLASPLTVVTRVKADRDCASVAAASVVAKVHRDAIMATAHGAHPGYGWDGNKGYGSPAHMAAIAELGATELHRRSWIKQPGLF</sequence>
<dbReference type="GO" id="GO:0046872">
    <property type="term" value="F:metal ion binding"/>
    <property type="evidence" value="ECO:0007669"/>
    <property type="project" value="UniProtKB-KW"/>
</dbReference>
<evidence type="ECO:0000256" key="10">
    <source>
        <dbReference type="ARBA" id="ARBA00022801"/>
    </source>
</evidence>
<dbReference type="CDD" id="cd07182">
    <property type="entry name" value="RNase_HII_bacteria_HII_like"/>
    <property type="match status" value="1"/>
</dbReference>
<dbReference type="SUPFAM" id="SSF53098">
    <property type="entry name" value="Ribonuclease H-like"/>
    <property type="match status" value="1"/>
</dbReference>
<dbReference type="InterPro" id="IPR012337">
    <property type="entry name" value="RNaseH-like_sf"/>
</dbReference>
<comment type="function">
    <text evidence="3 13">Endonuclease that specifically degrades the RNA of RNA-DNA hybrids.</text>
</comment>
<comment type="caution">
    <text evidence="15">The sequence shown here is derived from an EMBL/GenBank/DDBJ whole genome shotgun (WGS) entry which is preliminary data.</text>
</comment>
<accession>A0AA37UHX7</accession>
<proteinExistence type="inferred from homology"/>
<keyword evidence="9 12" id="KW-0255">Endonuclease</keyword>
<dbReference type="PANTHER" id="PTHR10954:SF18">
    <property type="entry name" value="RIBONUCLEASE HII"/>
    <property type="match status" value="1"/>
</dbReference>
<evidence type="ECO:0000256" key="9">
    <source>
        <dbReference type="ARBA" id="ARBA00022759"/>
    </source>
</evidence>
<evidence type="ECO:0000256" key="5">
    <source>
        <dbReference type="ARBA" id="ARBA00007383"/>
    </source>
</evidence>
<keyword evidence="10 12" id="KW-0378">Hydrolase</keyword>
<comment type="catalytic activity">
    <reaction evidence="1 12 13">
        <text>Endonucleolytic cleavage to 5'-phosphomonoester.</text>
        <dbReference type="EC" id="3.1.26.4"/>
    </reaction>
</comment>
<dbReference type="GO" id="GO:0032299">
    <property type="term" value="C:ribonuclease H2 complex"/>
    <property type="evidence" value="ECO:0007669"/>
    <property type="project" value="TreeGrafter"/>
</dbReference>
<evidence type="ECO:0000256" key="1">
    <source>
        <dbReference type="ARBA" id="ARBA00000077"/>
    </source>
</evidence>
<feature type="binding site" evidence="12">
    <location>
        <position position="101"/>
    </location>
    <ligand>
        <name>a divalent metal cation</name>
        <dbReference type="ChEBI" id="CHEBI:60240"/>
    </ligand>
</feature>
<keyword evidence="11" id="KW-0464">Manganese</keyword>
<dbReference type="Pfam" id="PF01351">
    <property type="entry name" value="RNase_HII"/>
    <property type="match status" value="1"/>
</dbReference>
<gene>
    <name evidence="15" type="primary">rnhB</name>
    <name evidence="15" type="ORF">GCM10025874_28430</name>
</gene>
<comment type="similarity">
    <text evidence="5 13">Belongs to the RNase HII family.</text>
</comment>
<dbReference type="PROSITE" id="PS51975">
    <property type="entry name" value="RNASE_H_2"/>
    <property type="match status" value="1"/>
</dbReference>
<dbReference type="GO" id="GO:0043137">
    <property type="term" value="P:DNA replication, removal of RNA primer"/>
    <property type="evidence" value="ECO:0007669"/>
    <property type="project" value="TreeGrafter"/>
</dbReference>
<dbReference type="GO" id="GO:0003723">
    <property type="term" value="F:RNA binding"/>
    <property type="evidence" value="ECO:0007669"/>
    <property type="project" value="UniProtKB-UniRule"/>
</dbReference>
<dbReference type="EMBL" id="BSUL01000001">
    <property type="protein sequence ID" value="GMA29590.1"/>
    <property type="molecule type" value="Genomic_DNA"/>
</dbReference>
<comment type="cofactor">
    <cofactor evidence="12">
        <name>Mn(2+)</name>
        <dbReference type="ChEBI" id="CHEBI:29035"/>
    </cofactor>
    <cofactor evidence="12">
        <name>Mg(2+)</name>
        <dbReference type="ChEBI" id="CHEBI:18420"/>
    </cofactor>
    <text evidence="12">Manganese or magnesium. Binds 1 divalent metal ion per monomer in the absence of substrate. May bind a second metal ion after substrate binding.</text>
</comment>
<name>A0AA37UHX7_9MICO</name>
<keyword evidence="16" id="KW-1185">Reference proteome</keyword>
<dbReference type="NCBIfam" id="NF000595">
    <property type="entry name" value="PRK00015.1-3"/>
    <property type="match status" value="1"/>
</dbReference>
<dbReference type="InterPro" id="IPR022898">
    <property type="entry name" value="RNase_HII"/>
</dbReference>
<dbReference type="GO" id="GO:0004523">
    <property type="term" value="F:RNA-DNA hybrid ribonuclease activity"/>
    <property type="evidence" value="ECO:0007669"/>
    <property type="project" value="UniProtKB-UniRule"/>
</dbReference>
<dbReference type="GO" id="GO:0005737">
    <property type="term" value="C:cytoplasm"/>
    <property type="evidence" value="ECO:0007669"/>
    <property type="project" value="UniProtKB-SubCell"/>
</dbReference>
<dbReference type="Proteomes" id="UP001157160">
    <property type="component" value="Unassembled WGS sequence"/>
</dbReference>
<evidence type="ECO:0000256" key="4">
    <source>
        <dbReference type="ARBA" id="ARBA00004496"/>
    </source>
</evidence>
<comment type="cofactor">
    <cofactor evidence="2">
        <name>Mg(2+)</name>
        <dbReference type="ChEBI" id="CHEBI:18420"/>
    </cofactor>
</comment>
<dbReference type="InterPro" id="IPR024567">
    <property type="entry name" value="RNase_HII/HIII_dom"/>
</dbReference>
<feature type="domain" description="RNase H type-2" evidence="14">
    <location>
        <begin position="1"/>
        <end position="192"/>
    </location>
</feature>
<keyword evidence="6" id="KW-0963">Cytoplasm</keyword>
<dbReference type="GO" id="GO:0006298">
    <property type="term" value="P:mismatch repair"/>
    <property type="evidence" value="ECO:0007669"/>
    <property type="project" value="TreeGrafter"/>
</dbReference>
<evidence type="ECO:0000313" key="16">
    <source>
        <dbReference type="Proteomes" id="UP001157160"/>
    </source>
</evidence>
<protein>
    <recommendedName>
        <fullName evidence="13">Ribonuclease</fullName>
        <ecNumber evidence="13">3.1.26.4</ecNumber>
    </recommendedName>
</protein>
<evidence type="ECO:0000256" key="8">
    <source>
        <dbReference type="ARBA" id="ARBA00022723"/>
    </source>
</evidence>
<dbReference type="InterPro" id="IPR036397">
    <property type="entry name" value="RNaseH_sf"/>
</dbReference>
<evidence type="ECO:0000256" key="2">
    <source>
        <dbReference type="ARBA" id="ARBA00001946"/>
    </source>
</evidence>
<dbReference type="EC" id="3.1.26.4" evidence="13"/>
<evidence type="ECO:0000313" key="15">
    <source>
        <dbReference type="EMBL" id="GMA29590.1"/>
    </source>
</evidence>
<comment type="subcellular location">
    <subcellularLocation>
        <location evidence="4">Cytoplasm</location>
    </subcellularLocation>
</comment>
<organism evidence="15 16">
    <name type="scientific">Arenivirga flava</name>
    <dbReference type="NCBI Taxonomy" id="1930060"/>
    <lineage>
        <taxon>Bacteria</taxon>
        <taxon>Bacillati</taxon>
        <taxon>Actinomycetota</taxon>
        <taxon>Actinomycetes</taxon>
        <taxon>Micrococcales</taxon>
        <taxon>Microbacteriaceae</taxon>
        <taxon>Arenivirga</taxon>
    </lineage>
</organism>
<feature type="binding site" evidence="12">
    <location>
        <position position="3"/>
    </location>
    <ligand>
        <name>a divalent metal cation</name>
        <dbReference type="ChEBI" id="CHEBI:60240"/>
    </ligand>
</feature>
<evidence type="ECO:0000259" key="14">
    <source>
        <dbReference type="PROSITE" id="PS51975"/>
    </source>
</evidence>
<dbReference type="InterPro" id="IPR001352">
    <property type="entry name" value="RNase_HII/HIII"/>
</dbReference>
<evidence type="ECO:0000256" key="6">
    <source>
        <dbReference type="ARBA" id="ARBA00022490"/>
    </source>
</evidence>
<reference evidence="15 16" key="1">
    <citation type="journal article" date="2014" name="Int. J. Syst. Evol. Microbiol.">
        <title>Complete genome sequence of Corynebacterium casei LMG S-19264T (=DSM 44701T), isolated from a smear-ripened cheese.</title>
        <authorList>
            <consortium name="US DOE Joint Genome Institute (JGI-PGF)"/>
            <person name="Walter F."/>
            <person name="Albersmeier A."/>
            <person name="Kalinowski J."/>
            <person name="Ruckert C."/>
        </authorList>
    </citation>
    <scope>NUCLEOTIDE SEQUENCE [LARGE SCALE GENOMIC DNA]</scope>
    <source>
        <strain evidence="15 16">NBRC 112289</strain>
    </source>
</reference>
<evidence type="ECO:0000256" key="12">
    <source>
        <dbReference type="PROSITE-ProRule" id="PRU01319"/>
    </source>
</evidence>